<name>A0AAN6MEC2_9PEZI</name>
<reference evidence="1" key="2">
    <citation type="submission" date="2023-05" db="EMBL/GenBank/DDBJ databases">
        <authorList>
            <consortium name="Lawrence Berkeley National Laboratory"/>
            <person name="Steindorff A."/>
            <person name="Hensen N."/>
            <person name="Bonometti L."/>
            <person name="Westerberg I."/>
            <person name="Brannstrom I.O."/>
            <person name="Guillou S."/>
            <person name="Cros-Aarteil S."/>
            <person name="Calhoun S."/>
            <person name="Haridas S."/>
            <person name="Kuo A."/>
            <person name="Mondo S."/>
            <person name="Pangilinan J."/>
            <person name="Riley R."/>
            <person name="Labutti K."/>
            <person name="Andreopoulos B."/>
            <person name="Lipzen A."/>
            <person name="Chen C."/>
            <person name="Yanf M."/>
            <person name="Daum C."/>
            <person name="Ng V."/>
            <person name="Clum A."/>
            <person name="Ohm R."/>
            <person name="Martin F."/>
            <person name="Silar P."/>
            <person name="Natvig D."/>
            <person name="Lalanne C."/>
            <person name="Gautier V."/>
            <person name="Ament-Velasquez S.L."/>
            <person name="Kruys A."/>
            <person name="Hutchinson M.I."/>
            <person name="Powell A.J."/>
            <person name="Barry K."/>
            <person name="Miller A.N."/>
            <person name="Grigoriev I.V."/>
            <person name="Debuchy R."/>
            <person name="Gladieux P."/>
            <person name="Thoren M.H."/>
            <person name="Johannesson H."/>
        </authorList>
    </citation>
    <scope>NUCLEOTIDE SEQUENCE</scope>
    <source>
        <strain evidence="1">CBS 103.79</strain>
    </source>
</reference>
<proteinExistence type="predicted"/>
<organism evidence="1 2">
    <name type="scientific">Staphylotrichum tortipilum</name>
    <dbReference type="NCBI Taxonomy" id="2831512"/>
    <lineage>
        <taxon>Eukaryota</taxon>
        <taxon>Fungi</taxon>
        <taxon>Dikarya</taxon>
        <taxon>Ascomycota</taxon>
        <taxon>Pezizomycotina</taxon>
        <taxon>Sordariomycetes</taxon>
        <taxon>Sordariomycetidae</taxon>
        <taxon>Sordariales</taxon>
        <taxon>Chaetomiaceae</taxon>
        <taxon>Staphylotrichum</taxon>
    </lineage>
</organism>
<sequence length="301" mass="34946">MNRPPSPSEQPSMERWRPVWEQQMATRPPHLRWSFPDQTLYNSANEARKVVRILGQHGIPCCITGVKALCYYGAPRLCTTLEFCVPTEHLGAANDIFSASPANVIYLPWRGRHPELEGRDGRSLYHTFPRFRLNHEGPLFDFRLVPSSDWRFECVPDNFEYSAQHELPYPKLRLFAQSLLERQDLGDLQDLVDGMDLTEQWGEENLKFGEHGEEYTRWLAEKNAKIREALPQEVKDEVLNDMLGTEIYELDEEPPDFRETFVYLTQTKEGRIGLETPAELYATKYRAKGSPDPRTLIRFSV</sequence>
<reference evidence="1" key="1">
    <citation type="journal article" date="2023" name="Mol. Phylogenet. Evol.">
        <title>Genome-scale phylogeny and comparative genomics of the fungal order Sordariales.</title>
        <authorList>
            <person name="Hensen N."/>
            <person name="Bonometti L."/>
            <person name="Westerberg I."/>
            <person name="Brannstrom I.O."/>
            <person name="Guillou S."/>
            <person name="Cros-Aarteil S."/>
            <person name="Calhoun S."/>
            <person name="Haridas S."/>
            <person name="Kuo A."/>
            <person name="Mondo S."/>
            <person name="Pangilinan J."/>
            <person name="Riley R."/>
            <person name="LaButti K."/>
            <person name="Andreopoulos B."/>
            <person name="Lipzen A."/>
            <person name="Chen C."/>
            <person name="Yan M."/>
            <person name="Daum C."/>
            <person name="Ng V."/>
            <person name="Clum A."/>
            <person name="Steindorff A."/>
            <person name="Ohm R.A."/>
            <person name="Martin F."/>
            <person name="Silar P."/>
            <person name="Natvig D.O."/>
            <person name="Lalanne C."/>
            <person name="Gautier V."/>
            <person name="Ament-Velasquez S.L."/>
            <person name="Kruys A."/>
            <person name="Hutchinson M.I."/>
            <person name="Powell A.J."/>
            <person name="Barry K."/>
            <person name="Miller A.N."/>
            <person name="Grigoriev I.V."/>
            <person name="Debuchy R."/>
            <person name="Gladieux P."/>
            <person name="Hiltunen Thoren M."/>
            <person name="Johannesson H."/>
        </authorList>
    </citation>
    <scope>NUCLEOTIDE SEQUENCE</scope>
    <source>
        <strain evidence="1">CBS 103.79</strain>
    </source>
</reference>
<comment type="caution">
    <text evidence="1">The sequence shown here is derived from an EMBL/GenBank/DDBJ whole genome shotgun (WGS) entry which is preliminary data.</text>
</comment>
<keyword evidence="2" id="KW-1185">Reference proteome</keyword>
<dbReference type="AlphaFoldDB" id="A0AAN6MEC2"/>
<dbReference type="EMBL" id="MU855894">
    <property type="protein sequence ID" value="KAK3898707.1"/>
    <property type="molecule type" value="Genomic_DNA"/>
</dbReference>
<gene>
    <name evidence="1" type="ORF">C8A05DRAFT_47052</name>
</gene>
<protein>
    <submittedName>
        <fullName evidence="1">Uncharacterized protein</fullName>
    </submittedName>
</protein>
<accession>A0AAN6MEC2</accession>
<evidence type="ECO:0000313" key="2">
    <source>
        <dbReference type="Proteomes" id="UP001303889"/>
    </source>
</evidence>
<evidence type="ECO:0000313" key="1">
    <source>
        <dbReference type="EMBL" id="KAK3898707.1"/>
    </source>
</evidence>
<dbReference type="Proteomes" id="UP001303889">
    <property type="component" value="Unassembled WGS sequence"/>
</dbReference>